<evidence type="ECO:0000313" key="2">
    <source>
        <dbReference type="EMBL" id="ADD40381.1"/>
    </source>
</evidence>
<protein>
    <submittedName>
        <fullName evidence="2">Uncharacterized protein</fullName>
    </submittedName>
</protein>
<dbReference type="HOGENOM" id="CLU_2182345_0_0_11"/>
<dbReference type="KEGG" id="sna:Snas_0668"/>
<evidence type="ECO:0000256" key="1">
    <source>
        <dbReference type="SAM" id="MobiDB-lite"/>
    </source>
</evidence>
<dbReference type="RefSeq" id="WP_013015952.1">
    <property type="nucleotide sequence ID" value="NC_013947.1"/>
</dbReference>
<keyword evidence="3" id="KW-1185">Reference proteome</keyword>
<dbReference type="AlphaFoldDB" id="D3Q6Y2"/>
<proteinExistence type="predicted"/>
<sequence>MTAGEYIEFAAVTKAGNNVERIGEEITDTASRQARHIVEGGRGMTGFSTPSILDTTAGRLSGQTRKLGERAGGTGKGIVTSAKNLNQLDADGASGFRKGHRDVDGDLTW</sequence>
<accession>D3Q6Y2</accession>
<dbReference type="STRING" id="446470.Snas_0668"/>
<organism evidence="2 3">
    <name type="scientific">Stackebrandtia nassauensis (strain DSM 44728 / CIP 108903 / NRRL B-16338 / NBRC 102104 / LLR-40K-21)</name>
    <dbReference type="NCBI Taxonomy" id="446470"/>
    <lineage>
        <taxon>Bacteria</taxon>
        <taxon>Bacillati</taxon>
        <taxon>Actinomycetota</taxon>
        <taxon>Actinomycetes</taxon>
        <taxon>Glycomycetales</taxon>
        <taxon>Glycomycetaceae</taxon>
        <taxon>Stackebrandtia</taxon>
    </lineage>
</organism>
<name>D3Q6Y2_STANL</name>
<gene>
    <name evidence="2" type="ordered locus">Snas_0668</name>
</gene>
<feature type="region of interest" description="Disordered" evidence="1">
    <location>
        <begin position="89"/>
        <end position="109"/>
    </location>
</feature>
<dbReference type="EMBL" id="CP001778">
    <property type="protein sequence ID" value="ADD40381.1"/>
    <property type="molecule type" value="Genomic_DNA"/>
</dbReference>
<evidence type="ECO:0000313" key="3">
    <source>
        <dbReference type="Proteomes" id="UP000000844"/>
    </source>
</evidence>
<dbReference type="Proteomes" id="UP000000844">
    <property type="component" value="Chromosome"/>
</dbReference>
<reference evidence="2 3" key="1">
    <citation type="journal article" date="2009" name="Stand. Genomic Sci.">
        <title>Complete genome sequence of Stackebrandtia nassauensis type strain (LLR-40K-21).</title>
        <authorList>
            <person name="Munk C."/>
            <person name="Lapidus A."/>
            <person name="Copeland A."/>
            <person name="Jando M."/>
            <person name="Mayilraj S."/>
            <person name="Glavina Del Rio T."/>
            <person name="Nolan M."/>
            <person name="Chen F."/>
            <person name="Lucas S."/>
            <person name="Tice H."/>
            <person name="Cheng J.F."/>
            <person name="Han C."/>
            <person name="Detter J.C."/>
            <person name="Bruce D."/>
            <person name="Goodwin L."/>
            <person name="Chain P."/>
            <person name="Pitluck S."/>
            <person name="Goker M."/>
            <person name="Ovchinikova G."/>
            <person name="Pati A."/>
            <person name="Ivanova N."/>
            <person name="Mavromatis K."/>
            <person name="Chen A."/>
            <person name="Palaniappan K."/>
            <person name="Land M."/>
            <person name="Hauser L."/>
            <person name="Chang Y.J."/>
            <person name="Jeffries C.D."/>
            <person name="Bristow J."/>
            <person name="Eisen J.A."/>
            <person name="Markowitz V."/>
            <person name="Hugenholtz P."/>
            <person name="Kyrpides N.C."/>
            <person name="Klenk H.P."/>
        </authorList>
    </citation>
    <scope>NUCLEOTIDE SEQUENCE [LARGE SCALE GENOMIC DNA]</scope>
    <source>
        <strain evidence="3">DSM 44728 / CIP 108903 / NRRL B-16338 / NBRC 102104 / LLR-40K-21</strain>
    </source>
</reference>